<feature type="compositionally biased region" description="Polar residues" evidence="3">
    <location>
        <begin position="343"/>
        <end position="362"/>
    </location>
</feature>
<gene>
    <name evidence="6" type="ORF">WOLCODRAFT_116515</name>
</gene>
<dbReference type="CDD" id="cd06224">
    <property type="entry name" value="REM"/>
    <property type="match status" value="1"/>
</dbReference>
<evidence type="ECO:0000256" key="3">
    <source>
        <dbReference type="SAM" id="MobiDB-lite"/>
    </source>
</evidence>
<keyword evidence="1 2" id="KW-0344">Guanine-nucleotide releasing factor</keyword>
<protein>
    <submittedName>
        <fullName evidence="6">Ras GEF</fullName>
    </submittedName>
</protein>
<sequence>MPNSGPSSVEITSFTVTTGDKLISSPFKLGPAPRSRDPGARSLVRNAASKLPAAEGSPSRPQCAAPAPAVRDDPSDSDDSCTIRPDDDDGATTDYSVCVSTIAFSSDDSDMPRKDEAGISLTPIFKAYGELHSVMCRRHFSQIPSKAAAFTGVLSLTVEALTRLVDRMRDASMYESAYKGLVYTRELFQSHVDKMQPNPDEKDTLATGYLLLEMTMSALQELLFVIETEREYLSTLAYEDARLHAHGVRGLNSSTQRIKIHIGSNEDQATKRGLISRLRKLSQPYLTLGNIDGIASPLAPAPGDQKYLPAHLRAGKALVREPYDRSPSGEYARPDLFRQSSSPAKLSVSHQDISSMGDSPQSSRRESVETLVASSPMPYDLPLRKEDDSQITRRDGKVIAATLPALVRHLTDPLFSEDIADTLDSFFLFFRSFTPPTELLRMLRARFNEKPPEDLLESQIGTWRLCQRYTKITVAKLLALWAETYWKEETDRCVFSSISDFAYETIAQDPDLPVDTAKIVAAGLCACSSSRTRQYGQWLTSEIKATEEAADTYGATPFQERVNHLAKLRESEIFLIDIAYFCKPGGADEIARQLTVIESEFFHSFLPEDLIHYSDPSLRNKLTKWKAFSQSLTVWVANCIVGHHDLNTRVMVTEFFITIAAICKGMRNYNSALAILLGLQSQPIAQLSQTHAVVALEYQDVRARLEAFFDCRSNWRQYRAELPVHLPAVPIAAVILKDVKQNREVLPRIKTMVEPLSQPIQDQIPLQYYRNMRRTVRDLERCYGSFKLQRVDHLHGWILYHVSKFDKSTYDEGMEMLRKKSTALESIHGQASPVQQVPSIGQRVVRARNDLEIRK</sequence>
<proteinExistence type="predicted"/>
<dbReference type="InterPro" id="IPR008937">
    <property type="entry name" value="Ras-like_GEF"/>
</dbReference>
<dbReference type="Pfam" id="PF00618">
    <property type="entry name" value="RasGEF_N"/>
    <property type="match status" value="1"/>
</dbReference>
<dbReference type="OMA" id="WVANCIV"/>
<dbReference type="Pfam" id="PF00617">
    <property type="entry name" value="RasGEF"/>
    <property type="match status" value="1"/>
</dbReference>
<dbReference type="AlphaFoldDB" id="A0A2H3JTJ2"/>
<name>A0A2H3JTJ2_WOLCO</name>
<dbReference type="PANTHER" id="PTHR23113:SF348">
    <property type="entry name" value="GUANYL-NUCLEOTIDE EXCHANGE FACTOR RASGEF, PUTATIVE (AFU_ORTHOLOGUE AFUA_1G04700)-RELATED"/>
    <property type="match status" value="1"/>
</dbReference>
<dbReference type="SMART" id="SM00147">
    <property type="entry name" value="RasGEF"/>
    <property type="match status" value="1"/>
</dbReference>
<evidence type="ECO:0000256" key="2">
    <source>
        <dbReference type="PROSITE-ProRule" id="PRU00168"/>
    </source>
</evidence>
<dbReference type="EMBL" id="KB468053">
    <property type="protein sequence ID" value="PCH40024.1"/>
    <property type="molecule type" value="Genomic_DNA"/>
</dbReference>
<dbReference type="InterPro" id="IPR000651">
    <property type="entry name" value="Ras-like_Gua-exchang_fac_N"/>
</dbReference>
<reference evidence="6 7" key="1">
    <citation type="journal article" date="2012" name="Science">
        <title>The Paleozoic origin of enzymatic lignin decomposition reconstructed from 31 fungal genomes.</title>
        <authorList>
            <person name="Floudas D."/>
            <person name="Binder M."/>
            <person name="Riley R."/>
            <person name="Barry K."/>
            <person name="Blanchette R.A."/>
            <person name="Henrissat B."/>
            <person name="Martinez A.T."/>
            <person name="Otillar R."/>
            <person name="Spatafora J.W."/>
            <person name="Yadav J.S."/>
            <person name="Aerts A."/>
            <person name="Benoit I."/>
            <person name="Boyd A."/>
            <person name="Carlson A."/>
            <person name="Copeland A."/>
            <person name="Coutinho P.M."/>
            <person name="de Vries R.P."/>
            <person name="Ferreira P."/>
            <person name="Findley K."/>
            <person name="Foster B."/>
            <person name="Gaskell J."/>
            <person name="Glotzer D."/>
            <person name="Gorecki P."/>
            <person name="Heitman J."/>
            <person name="Hesse C."/>
            <person name="Hori C."/>
            <person name="Igarashi K."/>
            <person name="Jurgens J.A."/>
            <person name="Kallen N."/>
            <person name="Kersten P."/>
            <person name="Kohler A."/>
            <person name="Kuees U."/>
            <person name="Kumar T.K.A."/>
            <person name="Kuo A."/>
            <person name="LaButti K."/>
            <person name="Larrondo L.F."/>
            <person name="Lindquist E."/>
            <person name="Ling A."/>
            <person name="Lombard V."/>
            <person name="Lucas S."/>
            <person name="Lundell T."/>
            <person name="Martin R."/>
            <person name="McLaughlin D.J."/>
            <person name="Morgenstern I."/>
            <person name="Morin E."/>
            <person name="Murat C."/>
            <person name="Nagy L.G."/>
            <person name="Nolan M."/>
            <person name="Ohm R.A."/>
            <person name="Patyshakuliyeva A."/>
            <person name="Rokas A."/>
            <person name="Ruiz-Duenas F.J."/>
            <person name="Sabat G."/>
            <person name="Salamov A."/>
            <person name="Samejima M."/>
            <person name="Schmutz J."/>
            <person name="Slot J.C."/>
            <person name="St John F."/>
            <person name="Stenlid J."/>
            <person name="Sun H."/>
            <person name="Sun S."/>
            <person name="Syed K."/>
            <person name="Tsang A."/>
            <person name="Wiebenga A."/>
            <person name="Young D."/>
            <person name="Pisabarro A."/>
            <person name="Eastwood D.C."/>
            <person name="Martin F."/>
            <person name="Cullen D."/>
            <person name="Grigoriev I.V."/>
            <person name="Hibbett D.S."/>
        </authorList>
    </citation>
    <scope>NUCLEOTIDE SEQUENCE [LARGE SCALE GENOMIC DNA]</scope>
    <source>
        <strain evidence="6 7">MD-104</strain>
    </source>
</reference>
<dbReference type="InterPro" id="IPR023578">
    <property type="entry name" value="Ras_GEF_dom_sf"/>
</dbReference>
<dbReference type="PROSITE" id="PS50009">
    <property type="entry name" value="RASGEF_CAT"/>
    <property type="match status" value="1"/>
</dbReference>
<dbReference type="InterPro" id="IPR036964">
    <property type="entry name" value="RASGEF_cat_dom_sf"/>
</dbReference>
<feature type="domain" description="Ras-GEF" evidence="4">
    <location>
        <begin position="586"/>
        <end position="819"/>
    </location>
</feature>
<dbReference type="Proteomes" id="UP000218811">
    <property type="component" value="Unassembled WGS sequence"/>
</dbReference>
<dbReference type="GO" id="GO:0005085">
    <property type="term" value="F:guanyl-nucleotide exchange factor activity"/>
    <property type="evidence" value="ECO:0007669"/>
    <property type="project" value="UniProtKB-KW"/>
</dbReference>
<dbReference type="STRING" id="742152.A0A2H3JTJ2"/>
<dbReference type="SMART" id="SM00229">
    <property type="entry name" value="RasGEFN"/>
    <property type="match status" value="1"/>
</dbReference>
<feature type="domain" description="N-terminal Ras-GEF" evidence="5">
    <location>
        <begin position="394"/>
        <end position="524"/>
    </location>
</feature>
<accession>A0A2H3JTJ2</accession>
<dbReference type="Gene3D" id="1.20.870.10">
    <property type="entry name" value="Son of sevenless (SoS) protein Chain: S domain 1"/>
    <property type="match status" value="1"/>
</dbReference>
<dbReference type="SUPFAM" id="SSF48366">
    <property type="entry name" value="Ras GEF"/>
    <property type="match status" value="1"/>
</dbReference>
<evidence type="ECO:0000259" key="4">
    <source>
        <dbReference type="PROSITE" id="PS50009"/>
    </source>
</evidence>
<dbReference type="PANTHER" id="PTHR23113">
    <property type="entry name" value="GUANINE NUCLEOTIDE EXCHANGE FACTOR"/>
    <property type="match status" value="1"/>
</dbReference>
<evidence type="ECO:0000256" key="1">
    <source>
        <dbReference type="ARBA" id="ARBA00022658"/>
    </source>
</evidence>
<dbReference type="PROSITE" id="PS50212">
    <property type="entry name" value="RASGEF_NTER"/>
    <property type="match status" value="1"/>
</dbReference>
<evidence type="ECO:0000259" key="5">
    <source>
        <dbReference type="PROSITE" id="PS50212"/>
    </source>
</evidence>
<dbReference type="InterPro" id="IPR001895">
    <property type="entry name" value="RASGEF_cat_dom"/>
</dbReference>
<feature type="region of interest" description="Disordered" evidence="3">
    <location>
        <begin position="21"/>
        <end position="88"/>
    </location>
</feature>
<keyword evidence="7" id="KW-1185">Reference proteome</keyword>
<evidence type="ECO:0000313" key="6">
    <source>
        <dbReference type="EMBL" id="PCH40024.1"/>
    </source>
</evidence>
<dbReference type="GO" id="GO:0007265">
    <property type="term" value="P:Ras protein signal transduction"/>
    <property type="evidence" value="ECO:0007669"/>
    <property type="project" value="TreeGrafter"/>
</dbReference>
<dbReference type="Gene3D" id="1.10.840.10">
    <property type="entry name" value="Ras guanine-nucleotide exchange factors catalytic domain"/>
    <property type="match status" value="1"/>
</dbReference>
<evidence type="ECO:0000313" key="7">
    <source>
        <dbReference type="Proteomes" id="UP000218811"/>
    </source>
</evidence>
<feature type="region of interest" description="Disordered" evidence="3">
    <location>
        <begin position="343"/>
        <end position="371"/>
    </location>
</feature>
<dbReference type="OrthoDB" id="546434at2759"/>
<dbReference type="GO" id="GO:0005886">
    <property type="term" value="C:plasma membrane"/>
    <property type="evidence" value="ECO:0007669"/>
    <property type="project" value="TreeGrafter"/>
</dbReference>
<organism evidence="6 7">
    <name type="scientific">Wolfiporia cocos (strain MD-104)</name>
    <name type="common">Brown rot fungus</name>
    <dbReference type="NCBI Taxonomy" id="742152"/>
    <lineage>
        <taxon>Eukaryota</taxon>
        <taxon>Fungi</taxon>
        <taxon>Dikarya</taxon>
        <taxon>Basidiomycota</taxon>
        <taxon>Agaricomycotina</taxon>
        <taxon>Agaricomycetes</taxon>
        <taxon>Polyporales</taxon>
        <taxon>Phaeolaceae</taxon>
        <taxon>Wolfiporia</taxon>
    </lineage>
</organism>